<evidence type="ECO:0000259" key="1">
    <source>
        <dbReference type="PROSITE" id="PS50011"/>
    </source>
</evidence>
<dbReference type="AlphaFoldDB" id="A0A6A1UXP3"/>
<protein>
    <recommendedName>
        <fullName evidence="1">Protein kinase domain-containing protein</fullName>
    </recommendedName>
</protein>
<dbReference type="Pfam" id="PF00069">
    <property type="entry name" value="Pkinase"/>
    <property type="match status" value="1"/>
</dbReference>
<dbReference type="Proteomes" id="UP000516437">
    <property type="component" value="Chromosome 8"/>
</dbReference>
<reference evidence="2 4" key="2">
    <citation type="journal article" date="2019" name="Plant Biotechnol. J.">
        <title>The red bayberry genome and genetic basis of sex determination.</title>
        <authorList>
            <person name="Jia H.M."/>
            <person name="Jia H.J."/>
            <person name="Cai Q.L."/>
            <person name="Wang Y."/>
            <person name="Zhao H.B."/>
            <person name="Yang W.F."/>
            <person name="Wang G.Y."/>
            <person name="Li Y.H."/>
            <person name="Zhan D.L."/>
            <person name="Shen Y.T."/>
            <person name="Niu Q.F."/>
            <person name="Chang L."/>
            <person name="Qiu J."/>
            <person name="Zhao L."/>
            <person name="Xie H.B."/>
            <person name="Fu W.Y."/>
            <person name="Jin J."/>
            <person name="Li X.W."/>
            <person name="Jiao Y."/>
            <person name="Zhou C.C."/>
            <person name="Tu T."/>
            <person name="Chai C.Y."/>
            <person name="Gao J.L."/>
            <person name="Fan L.J."/>
            <person name="van de Weg E."/>
            <person name="Wang J.Y."/>
            <person name="Gao Z.S."/>
        </authorList>
    </citation>
    <scope>NUCLEOTIDE SEQUENCE [LARGE SCALE GENOMIC DNA]</scope>
    <source>
        <tissue evidence="2">Leaves</tissue>
    </source>
</reference>
<name>A0A6A1UXP3_9ROSI</name>
<dbReference type="OrthoDB" id="418615at2759"/>
<dbReference type="EMBL" id="RXIC02000024">
    <property type="protein sequence ID" value="KAB1211149.1"/>
    <property type="molecule type" value="Genomic_DNA"/>
</dbReference>
<dbReference type="InterPro" id="IPR046959">
    <property type="entry name" value="PRK1-6/SRF4-like"/>
</dbReference>
<dbReference type="SUPFAM" id="SSF56112">
    <property type="entry name" value="Protein kinase-like (PK-like)"/>
    <property type="match status" value="1"/>
</dbReference>
<evidence type="ECO:0000313" key="4">
    <source>
        <dbReference type="Proteomes" id="UP000516437"/>
    </source>
</evidence>
<proteinExistence type="predicted"/>
<dbReference type="GO" id="GO:0004672">
    <property type="term" value="F:protein kinase activity"/>
    <property type="evidence" value="ECO:0007669"/>
    <property type="project" value="InterPro"/>
</dbReference>
<comment type="caution">
    <text evidence="2">The sequence shown here is derived from an EMBL/GenBank/DDBJ whole genome shotgun (WGS) entry which is preliminary data.</text>
</comment>
<dbReference type="InterPro" id="IPR000719">
    <property type="entry name" value="Prot_kinase_dom"/>
</dbReference>
<dbReference type="PANTHER" id="PTHR48007:SF67">
    <property type="entry name" value="POLLEN RECEPTOR-LIKE KINASE 1"/>
    <property type="match status" value="1"/>
</dbReference>
<evidence type="ECO:0000313" key="2">
    <source>
        <dbReference type="EMBL" id="KAB1204457.1"/>
    </source>
</evidence>
<feature type="domain" description="Protein kinase" evidence="1">
    <location>
        <begin position="1"/>
        <end position="113"/>
    </location>
</feature>
<reference evidence="2" key="1">
    <citation type="submission" date="2018-07" db="EMBL/GenBank/DDBJ databases">
        <authorList>
            <person name="Gao Z.-S."/>
            <person name="Jia H.-M."/>
            <person name="Jia H.-J."/>
            <person name="Cai Q.-L."/>
            <person name="Wang Y."/>
            <person name="Zhao H.-B."/>
        </authorList>
    </citation>
    <scope>NUCLEOTIDE SEQUENCE</scope>
    <source>
        <tissue evidence="2">Leaves</tissue>
    </source>
</reference>
<dbReference type="InterPro" id="IPR011009">
    <property type="entry name" value="Kinase-like_dom_sf"/>
</dbReference>
<accession>A0A6A1UXP3</accession>
<dbReference type="Proteomes" id="UP000516437">
    <property type="component" value="Chromosome 6"/>
</dbReference>
<dbReference type="Gene3D" id="1.10.510.10">
    <property type="entry name" value="Transferase(Phosphotransferase) domain 1"/>
    <property type="match status" value="1"/>
</dbReference>
<gene>
    <name evidence="3" type="ORF">CJ030_MR6G021661</name>
    <name evidence="2" type="ORF">CJ030_MR8G028147</name>
</gene>
<dbReference type="PROSITE" id="PS50011">
    <property type="entry name" value="PROTEIN_KINASE_DOM"/>
    <property type="match status" value="1"/>
</dbReference>
<keyword evidence="4" id="KW-1185">Reference proteome</keyword>
<dbReference type="EMBL" id="RXIC02000026">
    <property type="protein sequence ID" value="KAB1204457.1"/>
    <property type="molecule type" value="Genomic_DNA"/>
</dbReference>
<evidence type="ECO:0000313" key="3">
    <source>
        <dbReference type="EMBL" id="KAB1211149.1"/>
    </source>
</evidence>
<sequence>MAAYKSPEFTQLDLTTKMTDVWCLGILILELLTGKFPANYLKRGKEANADLATWVNSVVREEWTGKVFDVDMKGTNNSEEEMLKLLKIGMCCCEWNVETRWQLREALEKIEELKERDNDDDYYSTYASEGDLYSSRPMTEEDFSFLG</sequence>
<reference evidence="2" key="3">
    <citation type="submission" date="2019-09" db="EMBL/GenBank/DDBJ databases">
        <authorList>
            <person name="Gao Z."/>
        </authorList>
    </citation>
    <scope>NUCLEOTIDE SEQUENCE</scope>
    <source>
        <tissue evidence="2">Leaves</tissue>
    </source>
</reference>
<organism evidence="2 4">
    <name type="scientific">Morella rubra</name>
    <name type="common">Chinese bayberry</name>
    <dbReference type="NCBI Taxonomy" id="262757"/>
    <lineage>
        <taxon>Eukaryota</taxon>
        <taxon>Viridiplantae</taxon>
        <taxon>Streptophyta</taxon>
        <taxon>Embryophyta</taxon>
        <taxon>Tracheophyta</taxon>
        <taxon>Spermatophyta</taxon>
        <taxon>Magnoliopsida</taxon>
        <taxon>eudicotyledons</taxon>
        <taxon>Gunneridae</taxon>
        <taxon>Pentapetalae</taxon>
        <taxon>rosids</taxon>
        <taxon>fabids</taxon>
        <taxon>Fagales</taxon>
        <taxon>Myricaceae</taxon>
        <taxon>Morella</taxon>
    </lineage>
</organism>
<dbReference type="GO" id="GO:0005524">
    <property type="term" value="F:ATP binding"/>
    <property type="evidence" value="ECO:0007669"/>
    <property type="project" value="InterPro"/>
</dbReference>
<dbReference type="PANTHER" id="PTHR48007">
    <property type="entry name" value="LEUCINE-RICH REPEAT RECEPTOR-LIKE PROTEIN KINASE PXC1"/>
    <property type="match status" value="1"/>
</dbReference>